<name>A0A2A8D6W2_9MICC</name>
<dbReference type="InterPro" id="IPR019758">
    <property type="entry name" value="Pept_S26A_signal_pept_1_CS"/>
</dbReference>
<reference evidence="10" key="1">
    <citation type="submission" date="2017-10" db="EMBL/GenBank/DDBJ databases">
        <title>Kefir isolates.</title>
        <authorList>
            <person name="Kim Y."/>
            <person name="Blasche S."/>
        </authorList>
    </citation>
    <scope>NUCLEOTIDE SEQUENCE [LARGE SCALE GENOMIC DNA]</scope>
    <source>
        <strain evidence="10">OG2-2</strain>
    </source>
</reference>
<feature type="active site" evidence="6">
    <location>
        <position position="266"/>
    </location>
</feature>
<evidence type="ECO:0000313" key="10">
    <source>
        <dbReference type="EMBL" id="PEN16641.1"/>
    </source>
</evidence>
<sequence length="375" mass="42660">MANQYGSSRSSRDENSVPANYQPRSRRERRELEERLVYEEQEQSYIESQEDPEGKYTDYAYEDEQDVYEPEEYDASEYVEYPEYEEEPVDFEEASAEYDDYPSEYDGNDEAEYTEDIEADEEELETEPAPALSAKEEKKRRKKEKQALTLKQAQAEGRVSEWAWTQVRETGTIILYALIIAFVIKTFLIRGFYIPSGSMENTLQVNDRVFINVAGSYFNDPKRGDVVVFKDSQGWIPSGQKSSNPISDGLTFVGILPDTSSNYLVKRVIGLPGDTVESDGSGKIKVNGVEITEPYLHPGSNPSDIPFKVTVPEGKYFMMGDHRDNSADSRFHIADGHAFIPRDDIAGTVFVIAWPLNHFGMLDDEKKVFDSVPNP</sequence>
<dbReference type="GO" id="GO:0006465">
    <property type="term" value="P:signal peptide processing"/>
    <property type="evidence" value="ECO:0007669"/>
    <property type="project" value="InterPro"/>
</dbReference>
<keyword evidence="7" id="KW-0472">Membrane</keyword>
<dbReference type="PRINTS" id="PR00727">
    <property type="entry name" value="LEADERPTASE"/>
</dbReference>
<comment type="caution">
    <text evidence="10">The sequence shown here is derived from an EMBL/GenBank/DDBJ whole genome shotgun (WGS) entry which is preliminary data.</text>
</comment>
<dbReference type="Pfam" id="PF10502">
    <property type="entry name" value="Peptidase_S26"/>
    <property type="match status" value="1"/>
</dbReference>
<feature type="region of interest" description="Disordered" evidence="8">
    <location>
        <begin position="117"/>
        <end position="140"/>
    </location>
</feature>
<dbReference type="PANTHER" id="PTHR43390">
    <property type="entry name" value="SIGNAL PEPTIDASE I"/>
    <property type="match status" value="1"/>
</dbReference>
<dbReference type="InterPro" id="IPR019533">
    <property type="entry name" value="Peptidase_S26"/>
</dbReference>
<evidence type="ECO:0000313" key="11">
    <source>
        <dbReference type="Proteomes" id="UP000219947"/>
    </source>
</evidence>
<comment type="similarity">
    <text evidence="3 7">Belongs to the peptidase S26 family.</text>
</comment>
<dbReference type="InterPro" id="IPR036286">
    <property type="entry name" value="LexA/Signal_pep-like_sf"/>
</dbReference>
<keyword evidence="5 7" id="KW-0378">Hydrolase</keyword>
<protein>
    <recommendedName>
        <fullName evidence="4 7">Signal peptidase I</fullName>
        <ecNumber evidence="4 7">3.4.21.89</ecNumber>
    </recommendedName>
</protein>
<proteinExistence type="inferred from homology"/>
<evidence type="ECO:0000256" key="2">
    <source>
        <dbReference type="ARBA" id="ARBA00004401"/>
    </source>
</evidence>
<evidence type="ECO:0000256" key="3">
    <source>
        <dbReference type="ARBA" id="ARBA00009370"/>
    </source>
</evidence>
<dbReference type="EMBL" id="PDEV01000001">
    <property type="protein sequence ID" value="PEN16641.1"/>
    <property type="molecule type" value="Genomic_DNA"/>
</dbReference>
<dbReference type="Gene3D" id="2.10.109.10">
    <property type="entry name" value="Umud Fragment, subunit A"/>
    <property type="match status" value="1"/>
</dbReference>
<dbReference type="RefSeq" id="WP_098042199.1">
    <property type="nucleotide sequence ID" value="NZ_PDEV01000001.1"/>
</dbReference>
<dbReference type="PROSITE" id="PS00761">
    <property type="entry name" value="SPASE_I_3"/>
    <property type="match status" value="1"/>
</dbReference>
<dbReference type="SUPFAM" id="SSF51306">
    <property type="entry name" value="LexA/Signal peptidase"/>
    <property type="match status" value="1"/>
</dbReference>
<feature type="compositionally biased region" description="Acidic residues" evidence="8">
    <location>
        <begin position="117"/>
        <end position="126"/>
    </location>
</feature>
<dbReference type="PANTHER" id="PTHR43390:SF1">
    <property type="entry name" value="CHLOROPLAST PROCESSING PEPTIDASE"/>
    <property type="match status" value="1"/>
</dbReference>
<dbReference type="AlphaFoldDB" id="A0A2A8D6W2"/>
<evidence type="ECO:0000259" key="9">
    <source>
        <dbReference type="Pfam" id="PF10502"/>
    </source>
</evidence>
<evidence type="ECO:0000256" key="4">
    <source>
        <dbReference type="ARBA" id="ARBA00013208"/>
    </source>
</evidence>
<organism evidence="10 11">
    <name type="scientific">Rothia dentocariosa</name>
    <dbReference type="NCBI Taxonomy" id="2047"/>
    <lineage>
        <taxon>Bacteria</taxon>
        <taxon>Bacillati</taxon>
        <taxon>Actinomycetota</taxon>
        <taxon>Actinomycetes</taxon>
        <taxon>Micrococcales</taxon>
        <taxon>Micrococcaceae</taxon>
        <taxon>Rothia</taxon>
    </lineage>
</organism>
<evidence type="ECO:0000256" key="8">
    <source>
        <dbReference type="SAM" id="MobiDB-lite"/>
    </source>
</evidence>
<comment type="catalytic activity">
    <reaction evidence="1 7">
        <text>Cleavage of hydrophobic, N-terminal signal or leader sequences from secreted and periplasmic proteins.</text>
        <dbReference type="EC" id="3.4.21.89"/>
    </reaction>
</comment>
<feature type="active site" evidence="6">
    <location>
        <position position="198"/>
    </location>
</feature>
<evidence type="ECO:0000256" key="7">
    <source>
        <dbReference type="RuleBase" id="RU362042"/>
    </source>
</evidence>
<evidence type="ECO:0000256" key="5">
    <source>
        <dbReference type="ARBA" id="ARBA00022801"/>
    </source>
</evidence>
<feature type="region of interest" description="Disordered" evidence="8">
    <location>
        <begin position="1"/>
        <end position="59"/>
    </location>
</feature>
<keyword evidence="7" id="KW-0645">Protease</keyword>
<keyword evidence="11" id="KW-1185">Reference proteome</keyword>
<feature type="transmembrane region" description="Helical" evidence="7">
    <location>
        <begin position="173"/>
        <end position="193"/>
    </location>
</feature>
<dbReference type="GO" id="GO:0005886">
    <property type="term" value="C:plasma membrane"/>
    <property type="evidence" value="ECO:0007669"/>
    <property type="project" value="UniProtKB-SubCell"/>
</dbReference>
<feature type="domain" description="Peptidase S26" evidence="9">
    <location>
        <begin position="168"/>
        <end position="354"/>
    </location>
</feature>
<comment type="subcellular location">
    <subcellularLocation>
        <location evidence="2">Cell membrane</location>
        <topology evidence="2">Single-pass type II membrane protein</topology>
    </subcellularLocation>
    <subcellularLocation>
        <location evidence="7">Membrane</location>
        <topology evidence="7">Single-pass type II membrane protein</topology>
    </subcellularLocation>
</comment>
<accession>A0A2A8D6W2</accession>
<evidence type="ECO:0000256" key="1">
    <source>
        <dbReference type="ARBA" id="ARBA00000677"/>
    </source>
</evidence>
<dbReference type="GO" id="GO:0009003">
    <property type="term" value="F:signal peptidase activity"/>
    <property type="evidence" value="ECO:0007669"/>
    <property type="project" value="UniProtKB-EC"/>
</dbReference>
<evidence type="ECO:0000256" key="6">
    <source>
        <dbReference type="PIRSR" id="PIRSR600223-1"/>
    </source>
</evidence>
<dbReference type="EC" id="3.4.21.89" evidence="4 7"/>
<dbReference type="GO" id="GO:0004252">
    <property type="term" value="F:serine-type endopeptidase activity"/>
    <property type="evidence" value="ECO:0007669"/>
    <property type="project" value="InterPro"/>
</dbReference>
<keyword evidence="7" id="KW-0812">Transmembrane</keyword>
<dbReference type="Proteomes" id="UP000219947">
    <property type="component" value="Unassembled WGS sequence"/>
</dbReference>
<dbReference type="InterPro" id="IPR000223">
    <property type="entry name" value="Pept_S26A_signal_pept_1"/>
</dbReference>
<keyword evidence="7" id="KW-1133">Transmembrane helix</keyword>
<feature type="compositionally biased region" description="Basic and acidic residues" evidence="8">
    <location>
        <begin position="28"/>
        <end position="38"/>
    </location>
</feature>
<gene>
    <name evidence="10" type="primary">lepB</name>
    <name evidence="10" type="ORF">CRM92_00955</name>
</gene>
<dbReference type="NCBIfam" id="TIGR02227">
    <property type="entry name" value="sigpep_I_bact"/>
    <property type="match status" value="1"/>
</dbReference>
<dbReference type="CDD" id="cd06530">
    <property type="entry name" value="S26_SPase_I"/>
    <property type="match status" value="1"/>
</dbReference>